<evidence type="ECO:0000256" key="1">
    <source>
        <dbReference type="SAM" id="Phobius"/>
    </source>
</evidence>
<gene>
    <name evidence="2" type="ORF">RFI_01678</name>
</gene>
<sequence>MNNGKYPFYFILLFTKLQQNYLSFFLNFQKKIIYIQLYVLMHSNYTFHVILSKLKINTKKFLLASKKVFLKKQNLFCYYSSFNKSHIFFYVLIFYKIKQIHFNFLLTPRELKKKWNRIFHHLYIIKSKEEETQIIIRHWIRKFSIKLGWIKDFDKIVVNYVSSFILSFLKYQSKYYNII</sequence>
<proteinExistence type="predicted"/>
<comment type="caution">
    <text evidence="2">The sequence shown here is derived from an EMBL/GenBank/DDBJ whole genome shotgun (WGS) entry which is preliminary data.</text>
</comment>
<feature type="transmembrane region" description="Helical" evidence="1">
    <location>
        <begin position="32"/>
        <end position="54"/>
    </location>
</feature>
<keyword evidence="1" id="KW-0472">Membrane</keyword>
<dbReference type="EMBL" id="ASPP01001661">
    <property type="protein sequence ID" value="ETO35385.1"/>
    <property type="molecule type" value="Genomic_DNA"/>
</dbReference>
<dbReference type="AlphaFoldDB" id="X6PA42"/>
<keyword evidence="1" id="KW-1133">Transmembrane helix</keyword>
<organism evidence="2 3">
    <name type="scientific">Reticulomyxa filosa</name>
    <dbReference type="NCBI Taxonomy" id="46433"/>
    <lineage>
        <taxon>Eukaryota</taxon>
        <taxon>Sar</taxon>
        <taxon>Rhizaria</taxon>
        <taxon>Retaria</taxon>
        <taxon>Foraminifera</taxon>
        <taxon>Monothalamids</taxon>
        <taxon>Reticulomyxidae</taxon>
        <taxon>Reticulomyxa</taxon>
    </lineage>
</organism>
<name>X6PA42_RETFI</name>
<feature type="transmembrane region" description="Helical" evidence="1">
    <location>
        <begin position="75"/>
        <end position="95"/>
    </location>
</feature>
<reference evidence="2 3" key="1">
    <citation type="journal article" date="2013" name="Curr. Biol.">
        <title>The Genome of the Foraminiferan Reticulomyxa filosa.</title>
        <authorList>
            <person name="Glockner G."/>
            <person name="Hulsmann N."/>
            <person name="Schleicher M."/>
            <person name="Noegel A.A."/>
            <person name="Eichinger L."/>
            <person name="Gallinger C."/>
            <person name="Pawlowski J."/>
            <person name="Sierra R."/>
            <person name="Euteneuer U."/>
            <person name="Pillet L."/>
            <person name="Moustafa A."/>
            <person name="Platzer M."/>
            <person name="Groth M."/>
            <person name="Szafranski K."/>
            <person name="Schliwa M."/>
        </authorList>
    </citation>
    <scope>NUCLEOTIDE SEQUENCE [LARGE SCALE GENOMIC DNA]</scope>
</reference>
<protein>
    <submittedName>
        <fullName evidence="2">Uncharacterized protein</fullName>
    </submittedName>
</protein>
<dbReference type="Proteomes" id="UP000023152">
    <property type="component" value="Unassembled WGS sequence"/>
</dbReference>
<keyword evidence="1" id="KW-0812">Transmembrane</keyword>
<keyword evidence="3" id="KW-1185">Reference proteome</keyword>
<evidence type="ECO:0000313" key="3">
    <source>
        <dbReference type="Proteomes" id="UP000023152"/>
    </source>
</evidence>
<evidence type="ECO:0000313" key="2">
    <source>
        <dbReference type="EMBL" id="ETO35385.1"/>
    </source>
</evidence>
<accession>X6PA42</accession>